<name>A0A517PTV7_9PLAN</name>
<keyword evidence="1" id="KW-1133">Transmembrane helix</keyword>
<dbReference type="RefSeq" id="WP_155366009.1">
    <property type="nucleotide sequence ID" value="NZ_CP036266.1"/>
</dbReference>
<proteinExistence type="predicted"/>
<dbReference type="AlphaFoldDB" id="A0A517PTV7"/>
<evidence type="ECO:0000313" key="3">
    <source>
        <dbReference type="EMBL" id="QDU04773.1"/>
    </source>
</evidence>
<feature type="transmembrane region" description="Helical" evidence="1">
    <location>
        <begin position="30"/>
        <end position="47"/>
    </location>
</feature>
<evidence type="ECO:0000313" key="4">
    <source>
        <dbReference type="Proteomes" id="UP000320421"/>
    </source>
</evidence>
<keyword evidence="4" id="KW-1185">Reference proteome</keyword>
<dbReference type="EMBL" id="CP036266">
    <property type="protein sequence ID" value="QDT22811.1"/>
    <property type="molecule type" value="Genomic_DNA"/>
</dbReference>
<evidence type="ECO:0000313" key="5">
    <source>
        <dbReference type="Proteomes" id="UP000320722"/>
    </source>
</evidence>
<dbReference type="Proteomes" id="UP000320722">
    <property type="component" value="Chromosome"/>
</dbReference>
<protein>
    <submittedName>
        <fullName evidence="2">Uncharacterized protein</fullName>
    </submittedName>
</protein>
<gene>
    <name evidence="2" type="ORF">HG66A1_46220</name>
    <name evidence="3" type="ORF">V6x_45040</name>
</gene>
<sequence>MIDTILETCHEYSNFYINYLNKRWDNISPMEYGIVLVVIAFIGWLLMRNGMRKV</sequence>
<dbReference type="Proteomes" id="UP000320421">
    <property type="component" value="Chromosome"/>
</dbReference>
<accession>A0A517WHN4</accession>
<keyword evidence="1" id="KW-0812">Transmembrane</keyword>
<organism evidence="2 4">
    <name type="scientific">Gimesia chilikensis</name>
    <dbReference type="NCBI Taxonomy" id="2605989"/>
    <lineage>
        <taxon>Bacteria</taxon>
        <taxon>Pseudomonadati</taxon>
        <taxon>Planctomycetota</taxon>
        <taxon>Planctomycetia</taxon>
        <taxon>Planctomycetales</taxon>
        <taxon>Planctomycetaceae</taxon>
        <taxon>Gimesia</taxon>
    </lineage>
</organism>
<evidence type="ECO:0000256" key="1">
    <source>
        <dbReference type="SAM" id="Phobius"/>
    </source>
</evidence>
<evidence type="ECO:0000313" key="2">
    <source>
        <dbReference type="EMBL" id="QDT22811.1"/>
    </source>
</evidence>
<keyword evidence="1" id="KW-0472">Membrane</keyword>
<dbReference type="EMBL" id="CP036347">
    <property type="protein sequence ID" value="QDU04773.1"/>
    <property type="molecule type" value="Genomic_DNA"/>
</dbReference>
<reference evidence="4 5" key="1">
    <citation type="submission" date="2019-02" db="EMBL/GenBank/DDBJ databases">
        <title>Deep-cultivation of Planctomycetes and their phenomic and genomic characterization uncovers novel biology.</title>
        <authorList>
            <person name="Wiegand S."/>
            <person name="Jogler M."/>
            <person name="Boedeker C."/>
            <person name="Pinto D."/>
            <person name="Vollmers J."/>
            <person name="Rivas-Marin E."/>
            <person name="Kohn T."/>
            <person name="Peeters S.H."/>
            <person name="Heuer A."/>
            <person name="Rast P."/>
            <person name="Oberbeckmann S."/>
            <person name="Bunk B."/>
            <person name="Jeske O."/>
            <person name="Meyerdierks A."/>
            <person name="Storesund J.E."/>
            <person name="Kallscheuer N."/>
            <person name="Luecker S."/>
            <person name="Lage O.M."/>
            <person name="Pohl T."/>
            <person name="Merkel B.J."/>
            <person name="Hornburger P."/>
            <person name="Mueller R.-W."/>
            <person name="Bruemmer F."/>
            <person name="Labrenz M."/>
            <person name="Spormann A.M."/>
            <person name="Op den Camp H."/>
            <person name="Overmann J."/>
            <person name="Amann R."/>
            <person name="Jetten M.S.M."/>
            <person name="Mascher T."/>
            <person name="Medema M.H."/>
            <person name="Devos D.P."/>
            <person name="Kaster A.-K."/>
            <person name="Ovreas L."/>
            <person name="Rohde M."/>
            <person name="Galperin M.Y."/>
            <person name="Jogler C."/>
        </authorList>
    </citation>
    <scope>NUCLEOTIDE SEQUENCE [LARGE SCALE GENOMIC DNA]</scope>
    <source>
        <strain evidence="2 4">HG66A1</strain>
        <strain evidence="3 5">V6</strain>
    </source>
</reference>
<accession>A0A517PTV7</accession>